<keyword evidence="2 4" id="KW-0813">Transport</keyword>
<dbReference type="GO" id="GO:0006623">
    <property type="term" value="P:protein targeting to vacuole"/>
    <property type="evidence" value="ECO:0007669"/>
    <property type="project" value="InterPro"/>
</dbReference>
<keyword evidence="3 4" id="KW-0653">Protein transport</keyword>
<dbReference type="InterPro" id="IPR045111">
    <property type="entry name" value="Vps41/Vps8"/>
</dbReference>
<feature type="compositionally biased region" description="Acidic residues" evidence="6">
    <location>
        <begin position="86"/>
        <end position="107"/>
    </location>
</feature>
<dbReference type="InterPro" id="IPR057780">
    <property type="entry name" value="Beta-prop_Vps41"/>
</dbReference>
<sequence>MSPRRLGSVPQPPQSPGAGPSRSPSLVSDASHASQRSSAKGKNAEVDGEAVSVDSPGGLSPGRASSPEKDVVKEPSERANGGGADDSGDDLDGDDSSLEDGSSEGDSENGHPDLHTVGNGGANVDDKRDREYGEAEKAVSTAGSDEEGESSDGESESDESDDDDDGEEEEPVLKYTRIKNRIPEILGKDSATAIDVSPRVVAIGTMMGMVHVLSYEGAKINSFRPHAANVTSICLDEENDFVATASMEGRVVIHSLTSTESYAFDYKRPMNAIALEPGFAKKSTRAFVCGGMLGNLIWQEKGWLGYREHVLHSGEGPIWAIAWRGDLIAWANDLGVKIYDRTSGQRIGFVDRGTNAPRAELFKCNLLWKDDRTLIIGWANYVKVVRVRARARGGQAGLPGLGIEVSAVWEMDCMVAGIEQYQDSGYVVLGYNPPDTFTNEATEDRAQQRRKAANPPELRIIDRGNEIAADELVVANYERYSCNDYRIVKSKRSDDTDVFLVLTPSDLVSVRQRDAADHVDWLVERERYEEALTAAEELAEKHGGALDVQAIGLKYIHHLVNQGDFERAAQLAPKVLETDGALWEKWIYSFVQQQRLPSIIPYIPTKDPQLRSGVYEMVLGHLLVEDKPTLLEMVKTWAVDIYDSGNVISAVQSELNASKNDPVLLEVLAELHLRRGQPARALPYFLRLRKPGVFDLIREHNLFDAVQEQALLLVEFDQERIKEDDLNKEDKHGAAIQLLVDHTLAIPVERVVPQLEAKPQYLYMYLDALFDKDPQSCQQYADRMVDLYATFDHMRLMPFLRASNFYDLQRALRVTEKRDYVRETVFLLGRMGDNLKALKLIIERLGDVQLAIDFAEEQRDDDLWEALITHSETRPDFIRALLEHGGSDIKPVRLIQRIQEGLEIPGLKPALVKVLQASNLQISLLKGCQRILNGDCSALALELQAAQTGGAHANGELVFVCKLTSANTNCPVCGKLLFPHVDSASQPLVLLYLCHHFVHARCAVLDEEIELPERPENAAATHLLMADKHVAGSKAGLSRALGAKLSFAAMVRTRVGSCPVCKFQKGDGSTVAACRERGAAVAVAA</sequence>
<dbReference type="SMART" id="SM00299">
    <property type="entry name" value="CLH"/>
    <property type="match status" value="1"/>
</dbReference>
<comment type="function">
    <text evidence="4">Required for vacuolar assembly and vacuolar traffic.</text>
</comment>
<name>A0AA48L9X9_9TREE</name>
<dbReference type="AlphaFoldDB" id="A0AA48L9X9"/>
<dbReference type="InterPro" id="IPR016902">
    <property type="entry name" value="Vps41"/>
</dbReference>
<accession>A0AA48L9X9</accession>
<dbReference type="GO" id="GO:0030897">
    <property type="term" value="C:HOPS complex"/>
    <property type="evidence" value="ECO:0007669"/>
    <property type="project" value="UniProtKB-UniRule"/>
</dbReference>
<dbReference type="GeneID" id="85498543"/>
<dbReference type="SMART" id="SM00320">
    <property type="entry name" value="WD40"/>
    <property type="match status" value="2"/>
</dbReference>
<evidence type="ECO:0000313" key="9">
    <source>
        <dbReference type="Proteomes" id="UP001233271"/>
    </source>
</evidence>
<evidence type="ECO:0000256" key="1">
    <source>
        <dbReference type="ARBA" id="ARBA00009582"/>
    </source>
</evidence>
<dbReference type="PANTHER" id="PTHR12616">
    <property type="entry name" value="VACUOLAR PROTEIN SORTING VPS41"/>
    <property type="match status" value="1"/>
</dbReference>
<dbReference type="InterPro" id="IPR001680">
    <property type="entry name" value="WD40_rpt"/>
</dbReference>
<dbReference type="Proteomes" id="UP001233271">
    <property type="component" value="Chromosome 7b"/>
</dbReference>
<reference evidence="8" key="1">
    <citation type="journal article" date="2023" name="BMC Genomics">
        <title>Chromosome-level genome assemblies of Cutaneotrichosporon spp. (Trichosporonales, Basidiomycota) reveal imbalanced evolution between nucleotide sequences and chromosome synteny.</title>
        <authorList>
            <person name="Kobayashi Y."/>
            <person name="Kayamori A."/>
            <person name="Aoki K."/>
            <person name="Shiwa Y."/>
            <person name="Matsutani M."/>
            <person name="Fujita N."/>
            <person name="Sugita T."/>
            <person name="Iwasaki W."/>
            <person name="Tanaka N."/>
            <person name="Takashima M."/>
        </authorList>
    </citation>
    <scope>NUCLEOTIDE SEQUENCE</scope>
    <source>
        <strain evidence="8">HIS019</strain>
    </source>
</reference>
<dbReference type="Gene3D" id="1.25.40.10">
    <property type="entry name" value="Tetratricopeptide repeat domain"/>
    <property type="match status" value="1"/>
</dbReference>
<feature type="compositionally biased region" description="Acidic residues" evidence="6">
    <location>
        <begin position="144"/>
        <end position="170"/>
    </location>
</feature>
<comment type="subcellular location">
    <subcellularLocation>
        <location evidence="4">Vacuole</location>
    </subcellularLocation>
</comment>
<feature type="repeat" description="CHCR" evidence="5">
    <location>
        <begin position="739"/>
        <end position="880"/>
    </location>
</feature>
<feature type="domain" description="Vps41 beta-propeller" evidence="7">
    <location>
        <begin position="173"/>
        <end position="510"/>
    </location>
</feature>
<evidence type="ECO:0000256" key="5">
    <source>
        <dbReference type="PROSITE-ProRule" id="PRU01006"/>
    </source>
</evidence>
<feature type="compositionally biased region" description="Low complexity" evidence="6">
    <location>
        <begin position="16"/>
        <end position="25"/>
    </location>
</feature>
<evidence type="ECO:0000256" key="4">
    <source>
        <dbReference type="PIRNR" id="PIRNR028921"/>
    </source>
</evidence>
<evidence type="ECO:0000256" key="3">
    <source>
        <dbReference type="ARBA" id="ARBA00022927"/>
    </source>
</evidence>
<evidence type="ECO:0000256" key="6">
    <source>
        <dbReference type="SAM" id="MobiDB-lite"/>
    </source>
</evidence>
<dbReference type="RefSeq" id="XP_060459938.1">
    <property type="nucleotide sequence ID" value="XM_060603667.1"/>
</dbReference>
<feature type="compositionally biased region" description="Polar residues" evidence="6">
    <location>
        <begin position="26"/>
        <end position="40"/>
    </location>
</feature>
<evidence type="ECO:0000256" key="2">
    <source>
        <dbReference type="ARBA" id="ARBA00022448"/>
    </source>
</evidence>
<dbReference type="SUPFAM" id="SSF50978">
    <property type="entry name" value="WD40 repeat-like"/>
    <property type="match status" value="1"/>
</dbReference>
<keyword evidence="9" id="KW-1185">Reference proteome</keyword>
<dbReference type="InterPro" id="IPR011990">
    <property type="entry name" value="TPR-like_helical_dom_sf"/>
</dbReference>
<proteinExistence type="inferred from homology"/>
<feature type="compositionally biased region" description="Basic and acidic residues" evidence="6">
    <location>
        <begin position="66"/>
        <end position="77"/>
    </location>
</feature>
<organism evidence="8 9">
    <name type="scientific">Cutaneotrichosporon cavernicola</name>
    <dbReference type="NCBI Taxonomy" id="279322"/>
    <lineage>
        <taxon>Eukaryota</taxon>
        <taxon>Fungi</taxon>
        <taxon>Dikarya</taxon>
        <taxon>Basidiomycota</taxon>
        <taxon>Agaricomycotina</taxon>
        <taxon>Tremellomycetes</taxon>
        <taxon>Trichosporonales</taxon>
        <taxon>Trichosporonaceae</taxon>
        <taxon>Cutaneotrichosporon</taxon>
    </lineage>
</organism>
<feature type="region of interest" description="Disordered" evidence="6">
    <location>
        <begin position="1"/>
        <end position="173"/>
    </location>
</feature>
<keyword evidence="4" id="KW-0926">Vacuole</keyword>
<dbReference type="GO" id="GO:0000329">
    <property type="term" value="C:fungal-type vacuole membrane"/>
    <property type="evidence" value="ECO:0007669"/>
    <property type="project" value="UniProtKB-UniRule"/>
</dbReference>
<dbReference type="GO" id="GO:0009267">
    <property type="term" value="P:cellular response to starvation"/>
    <property type="evidence" value="ECO:0007669"/>
    <property type="project" value="TreeGrafter"/>
</dbReference>
<dbReference type="KEGG" id="ccac:CcaHIS019_0702540"/>
<dbReference type="GO" id="GO:0005770">
    <property type="term" value="C:late endosome"/>
    <property type="evidence" value="ECO:0007669"/>
    <property type="project" value="UniProtKB-UniRule"/>
</dbReference>
<comment type="similarity">
    <text evidence="1 4">Belongs to the VPS41 family.</text>
</comment>
<dbReference type="FunFam" id="1.25.40.10:FF:000350">
    <property type="entry name" value="Vacuolar protein sorting-associated protein 41 homolog"/>
    <property type="match status" value="1"/>
</dbReference>
<dbReference type="Gene3D" id="2.130.10.10">
    <property type="entry name" value="YVTN repeat-like/Quinoprotein amine dehydrogenase"/>
    <property type="match status" value="1"/>
</dbReference>
<dbReference type="InterPro" id="IPR036322">
    <property type="entry name" value="WD40_repeat_dom_sf"/>
</dbReference>
<dbReference type="PANTHER" id="PTHR12616:SF1">
    <property type="entry name" value="VACUOLAR PROTEIN SORTING-ASSOCIATED PROTEIN 41 HOMOLOG"/>
    <property type="match status" value="1"/>
</dbReference>
<dbReference type="PIRSF" id="PIRSF028921">
    <property type="entry name" value="VPS41"/>
    <property type="match status" value="1"/>
</dbReference>
<dbReference type="GO" id="GO:0034058">
    <property type="term" value="P:endosomal vesicle fusion"/>
    <property type="evidence" value="ECO:0007669"/>
    <property type="project" value="UniProtKB-UniRule"/>
</dbReference>
<dbReference type="InterPro" id="IPR015943">
    <property type="entry name" value="WD40/YVTN_repeat-like_dom_sf"/>
</dbReference>
<dbReference type="EMBL" id="AP028219">
    <property type="protein sequence ID" value="BEI94673.1"/>
    <property type="molecule type" value="Genomic_DNA"/>
</dbReference>
<dbReference type="InterPro" id="IPR000547">
    <property type="entry name" value="Clathrin_H-chain/VPS_repeat"/>
</dbReference>
<evidence type="ECO:0000313" key="8">
    <source>
        <dbReference type="EMBL" id="BEI94673.1"/>
    </source>
</evidence>
<gene>
    <name evidence="8" type="primary">VPS41</name>
    <name evidence="8" type="ORF">CcaverHIS019_0702540</name>
</gene>
<dbReference type="Pfam" id="PF23411">
    <property type="entry name" value="Beta-prop_Vps41"/>
    <property type="match status" value="1"/>
</dbReference>
<evidence type="ECO:0000259" key="7">
    <source>
        <dbReference type="Pfam" id="PF23411"/>
    </source>
</evidence>
<protein>
    <recommendedName>
        <fullName evidence="4">Vacuolar protein sorting-associated protein 41</fullName>
    </recommendedName>
</protein>
<feature type="compositionally biased region" description="Basic and acidic residues" evidence="6">
    <location>
        <begin position="124"/>
        <end position="137"/>
    </location>
</feature>
<dbReference type="PROSITE" id="PS50236">
    <property type="entry name" value="CHCR"/>
    <property type="match status" value="1"/>
</dbReference>
<dbReference type="GO" id="GO:0016236">
    <property type="term" value="P:macroautophagy"/>
    <property type="evidence" value="ECO:0007669"/>
    <property type="project" value="TreeGrafter"/>
</dbReference>
<dbReference type="Pfam" id="PF23556">
    <property type="entry name" value="TPR_Vps41"/>
    <property type="match status" value="1"/>
</dbReference>